<name>A0A8D9CF58_9VIRU</name>
<organism evidence="1">
    <name type="scientific">uncultured marine phage</name>
    <dbReference type="NCBI Taxonomy" id="707152"/>
    <lineage>
        <taxon>Viruses</taxon>
        <taxon>environmental samples</taxon>
    </lineage>
</organism>
<protein>
    <submittedName>
        <fullName evidence="1">Uncharacterized protein</fullName>
    </submittedName>
</protein>
<gene>
    <name evidence="1" type="ORF">SLAVMIC_00999</name>
</gene>
<proteinExistence type="predicted"/>
<dbReference type="EMBL" id="OU342829">
    <property type="protein sequence ID" value="CAG7581724.1"/>
    <property type="molecule type" value="Genomic_DNA"/>
</dbReference>
<accession>A0A8D9CF58</accession>
<reference evidence="1" key="1">
    <citation type="submission" date="2021-06" db="EMBL/GenBank/DDBJ databases">
        <authorList>
            <person name="Gannon L."/>
            <person name="Redgwell R T."/>
            <person name="Michniewski S."/>
            <person name="Harrison D C."/>
            <person name="Millard A."/>
        </authorList>
    </citation>
    <scope>NUCLEOTIDE SEQUENCE</scope>
</reference>
<evidence type="ECO:0000313" key="1">
    <source>
        <dbReference type="EMBL" id="CAG7581724.1"/>
    </source>
</evidence>
<sequence length="119" mass="14243">MKFEGELLHNAKLAEKYLHDQLIYDFRTKRHLSESYNLDRRFGGLFDQFFVDVWKGKSYYLPNGYNVKGGVVTVRFFTNYVDPLKGVEPIHTVIFDTNIWRGEYKAKKRENRFKKILDI</sequence>